<feature type="region of interest" description="Disordered" evidence="7">
    <location>
        <begin position="276"/>
        <end position="373"/>
    </location>
</feature>
<feature type="transmembrane region" description="Helical" evidence="8">
    <location>
        <begin position="154"/>
        <end position="172"/>
    </location>
</feature>
<feature type="transmembrane region" description="Helical" evidence="8">
    <location>
        <begin position="178"/>
        <end position="200"/>
    </location>
</feature>
<evidence type="ECO:0000259" key="9">
    <source>
        <dbReference type="Pfam" id="PF03458"/>
    </source>
</evidence>
<evidence type="ECO:0000256" key="8">
    <source>
        <dbReference type="SAM" id="Phobius"/>
    </source>
</evidence>
<comment type="subcellular location">
    <subcellularLocation>
        <location evidence="1">Cell membrane</location>
        <topology evidence="1">Multi-pass membrane protein</topology>
    </subcellularLocation>
</comment>
<accession>A0A9D3ACL6</accession>
<protein>
    <submittedName>
        <fullName evidence="10">Trimeric intracellular cation channel family protein</fullName>
    </submittedName>
</protein>
<dbReference type="Proteomes" id="UP000789325">
    <property type="component" value="Unassembled WGS sequence"/>
</dbReference>
<reference evidence="10" key="1">
    <citation type="journal article" date="2021" name="PeerJ">
        <title>Extensive microbial diversity within the chicken gut microbiome revealed by metagenomics and culture.</title>
        <authorList>
            <person name="Gilroy R."/>
            <person name="Ravi A."/>
            <person name="Getino M."/>
            <person name="Pursley I."/>
            <person name="Horton D.L."/>
            <person name="Alikhan N.F."/>
            <person name="Baker D."/>
            <person name="Gharbi K."/>
            <person name="Hall N."/>
            <person name="Watson M."/>
            <person name="Adriaenssens E.M."/>
            <person name="Foster-Nyarko E."/>
            <person name="Jarju S."/>
            <person name="Secka A."/>
            <person name="Antonio M."/>
            <person name="Oren A."/>
            <person name="Chaudhuri R.R."/>
            <person name="La Ragione R."/>
            <person name="Hildebrand F."/>
            <person name="Pallen M.J."/>
        </authorList>
    </citation>
    <scope>NUCLEOTIDE SEQUENCE</scope>
    <source>
        <strain evidence="10">USAMLcec12-2067</strain>
    </source>
</reference>
<keyword evidence="6 8" id="KW-0472">Membrane</keyword>
<organism evidence="10 11">
    <name type="scientific">Rubneribacter badeniensis</name>
    <dbReference type="NCBI Taxonomy" id="2070688"/>
    <lineage>
        <taxon>Bacteria</taxon>
        <taxon>Bacillati</taxon>
        <taxon>Actinomycetota</taxon>
        <taxon>Coriobacteriia</taxon>
        <taxon>Eggerthellales</taxon>
        <taxon>Eggerthellaceae</taxon>
        <taxon>Rubneribacter</taxon>
    </lineage>
</organism>
<dbReference type="GO" id="GO:0005886">
    <property type="term" value="C:plasma membrane"/>
    <property type="evidence" value="ECO:0007669"/>
    <property type="project" value="UniProtKB-SubCell"/>
</dbReference>
<gene>
    <name evidence="10" type="ORF">K8V16_06700</name>
</gene>
<keyword evidence="3" id="KW-1003">Cell membrane</keyword>
<dbReference type="PANTHER" id="PTHR30506">
    <property type="entry name" value="INNER MEMBRANE PROTEIN"/>
    <property type="match status" value="1"/>
</dbReference>
<feature type="compositionally biased region" description="Basic and acidic residues" evidence="7">
    <location>
        <begin position="335"/>
        <end position="350"/>
    </location>
</feature>
<feature type="compositionally biased region" description="Basic and acidic residues" evidence="7">
    <location>
        <begin position="363"/>
        <end position="373"/>
    </location>
</feature>
<name>A0A9D3ACL6_9ACTN</name>
<dbReference type="InterPro" id="IPR005115">
    <property type="entry name" value="Gly_transporter"/>
</dbReference>
<evidence type="ECO:0000256" key="6">
    <source>
        <dbReference type="ARBA" id="ARBA00023136"/>
    </source>
</evidence>
<reference evidence="10" key="2">
    <citation type="submission" date="2021-09" db="EMBL/GenBank/DDBJ databases">
        <authorList>
            <person name="Gilroy R."/>
        </authorList>
    </citation>
    <scope>NUCLEOTIDE SEQUENCE</scope>
    <source>
        <strain evidence="10">USAMLcec12-2067</strain>
    </source>
</reference>
<dbReference type="Pfam" id="PF03458">
    <property type="entry name" value="Gly_transporter"/>
    <property type="match status" value="2"/>
</dbReference>
<proteinExistence type="inferred from homology"/>
<comment type="caution">
    <text evidence="10">The sequence shown here is derived from an EMBL/GenBank/DDBJ whole genome shotgun (WGS) entry which is preliminary data.</text>
</comment>
<dbReference type="EMBL" id="DYZL01000137">
    <property type="protein sequence ID" value="HJH43470.1"/>
    <property type="molecule type" value="Genomic_DNA"/>
</dbReference>
<evidence type="ECO:0000256" key="7">
    <source>
        <dbReference type="SAM" id="MobiDB-lite"/>
    </source>
</evidence>
<feature type="compositionally biased region" description="Low complexity" evidence="7">
    <location>
        <begin position="288"/>
        <end position="317"/>
    </location>
</feature>
<dbReference type="AlphaFoldDB" id="A0A9D3ACL6"/>
<feature type="compositionally biased region" description="Low complexity" evidence="7">
    <location>
        <begin position="352"/>
        <end position="362"/>
    </location>
</feature>
<feature type="transmembrane region" description="Helical" evidence="8">
    <location>
        <begin position="121"/>
        <end position="142"/>
    </location>
</feature>
<feature type="domain" description="Glycine transporter" evidence="9">
    <location>
        <begin position="11"/>
        <end position="84"/>
    </location>
</feature>
<evidence type="ECO:0000256" key="2">
    <source>
        <dbReference type="ARBA" id="ARBA00008193"/>
    </source>
</evidence>
<evidence type="ECO:0000256" key="3">
    <source>
        <dbReference type="ARBA" id="ARBA00022475"/>
    </source>
</evidence>
<dbReference type="PANTHER" id="PTHR30506:SF3">
    <property type="entry name" value="UPF0126 INNER MEMBRANE PROTEIN YADS-RELATED"/>
    <property type="match status" value="1"/>
</dbReference>
<keyword evidence="5 8" id="KW-1133">Transmembrane helix</keyword>
<feature type="transmembrane region" description="Helical" evidence="8">
    <location>
        <begin position="64"/>
        <end position="85"/>
    </location>
</feature>
<evidence type="ECO:0000313" key="10">
    <source>
        <dbReference type="EMBL" id="HJH43470.1"/>
    </source>
</evidence>
<comment type="similarity">
    <text evidence="2">Belongs to the UPF0126 family.</text>
</comment>
<evidence type="ECO:0000256" key="5">
    <source>
        <dbReference type="ARBA" id="ARBA00022989"/>
    </source>
</evidence>
<feature type="compositionally biased region" description="Low complexity" evidence="7">
    <location>
        <begin position="325"/>
        <end position="334"/>
    </location>
</feature>
<evidence type="ECO:0000256" key="4">
    <source>
        <dbReference type="ARBA" id="ARBA00022692"/>
    </source>
</evidence>
<feature type="domain" description="Glycine transporter" evidence="9">
    <location>
        <begin position="97"/>
        <end position="171"/>
    </location>
</feature>
<keyword evidence="4 8" id="KW-0812">Transmembrane</keyword>
<feature type="transmembrane region" description="Helical" evidence="8">
    <location>
        <begin position="33"/>
        <end position="52"/>
    </location>
</feature>
<evidence type="ECO:0000256" key="1">
    <source>
        <dbReference type="ARBA" id="ARBA00004651"/>
    </source>
</evidence>
<sequence length="373" mass="38967">MLDVVLAVPFWLEMAATLTGGLSGAMSAVRARYDIFGVVCIAIVTGLAGGIMRDLLLQNYGIYAFQRPTLILACAVAGVVVFYFGKLATYLDPVVDLLDNLSVALWAVISVGKGLSAGLDVVPAIILGTITAVGGGILRDIAMNHEPNAFQAGALYGSAALIGSTAYALMAQNHILDSYAPATCAVLVIGIRYASLFFGWSTKPPKDYSDVVTSVVTRPVKSVARRVRPPKGKIERDKERNRAYARLKYVWARLNGEIPPPRKRRELEAARRANAGVDAGAGSGTGTETGAHAQSRTGGSATAAATTVAGASAAATGRADEGARTDAGADAASDPSDRIIVSREELHRILEASAGADPADADSTPRDPFEPRL</sequence>
<evidence type="ECO:0000313" key="11">
    <source>
        <dbReference type="Proteomes" id="UP000789325"/>
    </source>
</evidence>